<sequence length="176" mass="20116">MREDLVKKFESLQRLRQQLSQRSSKIRQIQLRKDILTTALSAFPPQSNSAGRLKALYDEANTEDVKLRPWKRKHKKSVDCSKGRSCDNLIASNELATPSTIPQGPSKSQWDSLRKDTLEWKLEKALDNRQPDLAQKLSDLIHERGIRSSALATATAARHVRNSVQAKQESKWDQRS</sequence>
<dbReference type="EMBL" id="NIRI02000042">
    <property type="protein sequence ID" value="KAG5451605.1"/>
    <property type="molecule type" value="Genomic_DNA"/>
</dbReference>
<dbReference type="AlphaFoldDB" id="A0A8T1MRW8"/>
<proteinExistence type="predicted"/>
<organism evidence="2 3">
    <name type="scientific">Clonorchis sinensis</name>
    <name type="common">Chinese liver fluke</name>
    <dbReference type="NCBI Taxonomy" id="79923"/>
    <lineage>
        <taxon>Eukaryota</taxon>
        <taxon>Metazoa</taxon>
        <taxon>Spiralia</taxon>
        <taxon>Lophotrochozoa</taxon>
        <taxon>Platyhelminthes</taxon>
        <taxon>Trematoda</taxon>
        <taxon>Digenea</taxon>
        <taxon>Opisthorchiida</taxon>
        <taxon>Opisthorchiata</taxon>
        <taxon>Opisthorchiidae</taxon>
        <taxon>Clonorchis</taxon>
    </lineage>
</organism>
<dbReference type="OrthoDB" id="2418792at2759"/>
<name>A0A8T1MRW8_CLOSI</name>
<evidence type="ECO:0000313" key="2">
    <source>
        <dbReference type="EMBL" id="KAG5451605.1"/>
    </source>
</evidence>
<accession>A0A8T1MRW8</accession>
<feature type="coiled-coil region" evidence="1">
    <location>
        <begin position="2"/>
        <end position="32"/>
    </location>
</feature>
<keyword evidence="3" id="KW-1185">Reference proteome</keyword>
<evidence type="ECO:0000313" key="3">
    <source>
        <dbReference type="Proteomes" id="UP000286415"/>
    </source>
</evidence>
<comment type="caution">
    <text evidence="2">The sequence shown here is derived from an EMBL/GenBank/DDBJ whole genome shotgun (WGS) entry which is preliminary data.</text>
</comment>
<dbReference type="Proteomes" id="UP000286415">
    <property type="component" value="Unassembled WGS sequence"/>
</dbReference>
<gene>
    <name evidence="2" type="ORF">CSKR_201467</name>
</gene>
<evidence type="ECO:0000256" key="1">
    <source>
        <dbReference type="SAM" id="Coils"/>
    </source>
</evidence>
<reference evidence="2 3" key="2">
    <citation type="journal article" date="2021" name="Genomics">
        <title>High-quality reference genome for Clonorchis sinensis.</title>
        <authorList>
            <person name="Young N.D."/>
            <person name="Stroehlein A.J."/>
            <person name="Kinkar L."/>
            <person name="Wang T."/>
            <person name="Sohn W.M."/>
            <person name="Chang B.C.H."/>
            <person name="Kaur P."/>
            <person name="Weisz D."/>
            <person name="Dudchenko O."/>
            <person name="Aiden E.L."/>
            <person name="Korhonen P.K."/>
            <person name="Gasser R.B."/>
        </authorList>
    </citation>
    <scope>NUCLEOTIDE SEQUENCE [LARGE SCALE GENOMIC DNA]</scope>
    <source>
        <strain evidence="2">Cs-k2</strain>
    </source>
</reference>
<keyword evidence="1" id="KW-0175">Coiled coil</keyword>
<reference evidence="2 3" key="1">
    <citation type="journal article" date="2018" name="Biotechnol. Adv.">
        <title>Improved genomic resources and new bioinformatic workflow for the carcinogenic parasite Clonorchis sinensis: Biotechnological implications.</title>
        <authorList>
            <person name="Wang D."/>
            <person name="Korhonen P.K."/>
            <person name="Gasser R.B."/>
            <person name="Young N.D."/>
        </authorList>
    </citation>
    <scope>NUCLEOTIDE SEQUENCE [LARGE SCALE GENOMIC DNA]</scope>
    <source>
        <strain evidence="2">Cs-k2</strain>
    </source>
</reference>
<protein>
    <submittedName>
        <fullName evidence="2">Uncharacterized protein</fullName>
    </submittedName>
</protein>